<organism evidence="2 3">
    <name type="scientific">Tenacibaculum singaporense</name>
    <dbReference type="NCBI Taxonomy" id="2358479"/>
    <lineage>
        <taxon>Bacteria</taxon>
        <taxon>Pseudomonadati</taxon>
        <taxon>Bacteroidota</taxon>
        <taxon>Flavobacteriia</taxon>
        <taxon>Flavobacteriales</taxon>
        <taxon>Flavobacteriaceae</taxon>
        <taxon>Tenacibaculum</taxon>
    </lineage>
</organism>
<dbReference type="KEGG" id="tsig:D6T69_10915"/>
<dbReference type="RefSeq" id="WP_125067756.1">
    <property type="nucleotide sequence ID" value="NZ_CP032548.1"/>
</dbReference>
<evidence type="ECO:0000313" key="3">
    <source>
        <dbReference type="Proteomes" id="UP000274593"/>
    </source>
</evidence>
<sequence>MTTLVLGASGATGKQLVEQLLIKKSNIKIIVRDINKIPNSWKSNNNIVVIEASVLQLNNEEINKIVSGCNAVASCIGHNLSWKGVYGQPRKLVTDAVRLICNAIKENAPNNSIKFVLMNTAGNRNRDLKEPLSFKHRLVVSLLRLLLPPHVDNEAAADYLRTEIGQNNSFIEWVAVRPDNLTNSDNVSKYEIYPSPIRDAIFDAGKTSRINVAHFMANLITDDKAWAKWKGQMPVIYNSLSE</sequence>
<dbReference type="EMBL" id="CP032548">
    <property type="protein sequence ID" value="AZJ36006.1"/>
    <property type="molecule type" value="Genomic_DNA"/>
</dbReference>
<dbReference type="Proteomes" id="UP000274593">
    <property type="component" value="Chromosome"/>
</dbReference>
<name>A0A3Q8RST4_9FLAO</name>
<accession>A0A3Q8RST4</accession>
<evidence type="ECO:0000313" key="2">
    <source>
        <dbReference type="EMBL" id="AZJ36006.1"/>
    </source>
</evidence>
<evidence type="ECO:0000259" key="1">
    <source>
        <dbReference type="Pfam" id="PF13460"/>
    </source>
</evidence>
<dbReference type="SUPFAM" id="SSF51735">
    <property type="entry name" value="NAD(P)-binding Rossmann-fold domains"/>
    <property type="match status" value="1"/>
</dbReference>
<dbReference type="InterPro" id="IPR016040">
    <property type="entry name" value="NAD(P)-bd_dom"/>
</dbReference>
<dbReference type="PANTHER" id="PTHR15020:SF11">
    <property type="entry name" value="OS06G0360300 PROTEIN"/>
    <property type="match status" value="1"/>
</dbReference>
<feature type="domain" description="NAD(P)-binding" evidence="1">
    <location>
        <begin position="7"/>
        <end position="222"/>
    </location>
</feature>
<dbReference type="AlphaFoldDB" id="A0A3Q8RST4"/>
<protein>
    <submittedName>
        <fullName evidence="2">NAD(P)-dependent oxidoreductase</fullName>
    </submittedName>
</protein>
<keyword evidence="3" id="KW-1185">Reference proteome</keyword>
<dbReference type="PANTHER" id="PTHR15020">
    <property type="entry name" value="FLAVIN REDUCTASE-RELATED"/>
    <property type="match status" value="1"/>
</dbReference>
<proteinExistence type="predicted"/>
<dbReference type="Gene3D" id="3.40.50.720">
    <property type="entry name" value="NAD(P)-binding Rossmann-like Domain"/>
    <property type="match status" value="1"/>
</dbReference>
<reference evidence="2 3" key="1">
    <citation type="submission" date="2018-09" db="EMBL/GenBank/DDBJ databases">
        <title>Insights into the microbiota of Asian seabass (Lates calcarifer) with tenacibaculosis symptoms and description of sp. nov. Tenacibaculum singaporense.</title>
        <authorList>
            <person name="Miyake S."/>
            <person name="Soh M."/>
            <person name="Azman M.N."/>
            <person name="Ngoh S.Y."/>
            <person name="Orban L."/>
        </authorList>
    </citation>
    <scope>NUCLEOTIDE SEQUENCE [LARGE SCALE GENOMIC DNA]</scope>
    <source>
        <strain evidence="2 3">DSM 106434</strain>
    </source>
</reference>
<dbReference type="Pfam" id="PF13460">
    <property type="entry name" value="NAD_binding_10"/>
    <property type="match status" value="1"/>
</dbReference>
<dbReference type="InterPro" id="IPR036291">
    <property type="entry name" value="NAD(P)-bd_dom_sf"/>
</dbReference>
<gene>
    <name evidence="2" type="ORF">D6T69_10915</name>
</gene>